<keyword evidence="2" id="KW-1185">Reference proteome</keyword>
<reference evidence="1 2" key="1">
    <citation type="submission" date="2019-03" db="EMBL/GenBank/DDBJ databases">
        <title>Genomic Encyclopedia of Type Strains, Phase III (KMG-III): the genomes of soil and plant-associated and newly described type strains.</title>
        <authorList>
            <person name="Whitman W."/>
        </authorList>
    </citation>
    <scope>NUCLEOTIDE SEQUENCE [LARGE SCALE GENOMIC DNA]</scope>
    <source>
        <strain evidence="1 2">CGMCC 1.12801</strain>
    </source>
</reference>
<protein>
    <submittedName>
        <fullName evidence="1">RteC protein</fullName>
    </submittedName>
</protein>
<organism evidence="1 2">
    <name type="scientific">Sphingobacterium paludis</name>
    <dbReference type="NCBI Taxonomy" id="1476465"/>
    <lineage>
        <taxon>Bacteria</taxon>
        <taxon>Pseudomonadati</taxon>
        <taxon>Bacteroidota</taxon>
        <taxon>Sphingobacteriia</taxon>
        <taxon>Sphingobacteriales</taxon>
        <taxon>Sphingobacteriaceae</taxon>
        <taxon>Sphingobacterium</taxon>
    </lineage>
</organism>
<proteinExistence type="predicted"/>
<dbReference type="EMBL" id="SNZV01000016">
    <property type="protein sequence ID" value="TDS06565.1"/>
    <property type="molecule type" value="Genomic_DNA"/>
</dbReference>
<dbReference type="Pfam" id="PF09357">
    <property type="entry name" value="RteC"/>
    <property type="match status" value="1"/>
</dbReference>
<dbReference type="InterPro" id="IPR018534">
    <property type="entry name" value="Tet_reg_excision_RteC"/>
</dbReference>
<sequence length="288" mass="34305">MKNIEFEDLYQGMLQNLYSLNDPLVNSIVDLAGSLRITVRSMEQLLSSVRSKPFKDDQHEINFFKHIKPRFQSWHIYVIELNHIVSQIPIGSEEMIREYYINELTIIDRFFKRYGFYYQYYLAGECSRDSDFFLRRNLKDLPPEHSKPNQPESFVTSMDYLFAKFKAYEMLRDCIARRIKVINSSRNIQTLELELLQKRRWWSGNKIELVELAYGLYHAKRINGGKAEVGEIIAWLEESLNVDLGQSYRMFTDISRRKLVSHTKFIDEMRTTLDTYIQSHYGPRLPIR</sequence>
<dbReference type="AlphaFoldDB" id="A0A4R7CRX8"/>
<dbReference type="OrthoDB" id="790983at2"/>
<name>A0A4R7CRX8_9SPHI</name>
<gene>
    <name evidence="1" type="ORF">B0I21_1165</name>
</gene>
<dbReference type="Proteomes" id="UP000294752">
    <property type="component" value="Unassembled WGS sequence"/>
</dbReference>
<dbReference type="RefSeq" id="WP_133642190.1">
    <property type="nucleotide sequence ID" value="NZ_SNZV01000016.1"/>
</dbReference>
<comment type="caution">
    <text evidence="1">The sequence shown here is derived from an EMBL/GenBank/DDBJ whole genome shotgun (WGS) entry which is preliminary data.</text>
</comment>
<evidence type="ECO:0000313" key="2">
    <source>
        <dbReference type="Proteomes" id="UP000294752"/>
    </source>
</evidence>
<accession>A0A4R7CRX8</accession>
<evidence type="ECO:0000313" key="1">
    <source>
        <dbReference type="EMBL" id="TDS06565.1"/>
    </source>
</evidence>